<reference evidence="3" key="1">
    <citation type="submission" date="2022-12" db="EMBL/GenBank/DDBJ databases">
        <title>Draft genome sequence of the thermophilic strain Brevibacillus thermoruber HT42, isolated from Los Humeros, Puebla, Mexico, with biotechnological potential.</title>
        <authorList>
            <person name="Lara Sanchez J."/>
            <person name="Solis Palacios R."/>
            <person name="Bustos Baena A.S."/>
            <person name="Ruz Baez A.E."/>
            <person name="Espinosa Luna G."/>
            <person name="Oliart Ros R.M."/>
        </authorList>
    </citation>
    <scope>NUCLEOTIDE SEQUENCE</scope>
    <source>
        <strain evidence="3">HT42</strain>
    </source>
</reference>
<feature type="transmembrane region" description="Helical" evidence="1">
    <location>
        <begin position="117"/>
        <end position="139"/>
    </location>
</feature>
<name>A0A9X3TUA7_9BACL</name>
<keyword evidence="1" id="KW-0812">Transmembrane</keyword>
<sequence>MTWSMLGRWTLVFWMEALLTASVLMLFRWLPARPESMIGFVLAAALLLALGSWLYQGGGHHLLLHLLLYPLVAAVGGLCYAAFGSWLLALLLAALFFWRIHAAPSIPCTPVHLRHRFVLALIICLFQLVLAGLFGALAAPQPHDVRAYYAILAFVLASHLVTGWGEYLTREPPGGSAAPISLAAALGGQLLTTRLLLAAGYALAGGGLLWLLAWIWGLVKEPLGDGLYLLARPLLLGTAALFGKLAEVLSGNSRVNGLFNSGTDVVEQPLEEIAPAGGETLFSMAEPYLIACVSALVLATLARFIWKRRYRNVGGTAVSPAPVQTAWRPVAADASADEGPLWELDTLMRGPSGPVDDPVRYAYYRFLQHMAEAGMRIERHETSHEYLRRIRSQWANPDVVELAGQITGYYERYRYRQQPLSPEEWNDLEQCLRKLRDSSKRE</sequence>
<feature type="transmembrane region" description="Helical" evidence="1">
    <location>
        <begin position="67"/>
        <end position="97"/>
    </location>
</feature>
<feature type="domain" description="Protein-glutamine gamma-glutamyltransferase-like C-terminal" evidence="2">
    <location>
        <begin position="362"/>
        <end position="433"/>
    </location>
</feature>
<evidence type="ECO:0000259" key="2">
    <source>
        <dbReference type="Pfam" id="PF13559"/>
    </source>
</evidence>
<keyword evidence="1" id="KW-1133">Transmembrane helix</keyword>
<dbReference type="InterPro" id="IPR025403">
    <property type="entry name" value="TgpA-like_C"/>
</dbReference>
<proteinExistence type="predicted"/>
<keyword evidence="1" id="KW-0472">Membrane</keyword>
<dbReference type="Proteomes" id="UP001151071">
    <property type="component" value="Unassembled WGS sequence"/>
</dbReference>
<accession>A0A9X3TUA7</accession>
<comment type="caution">
    <text evidence="3">The sequence shown here is derived from an EMBL/GenBank/DDBJ whole genome shotgun (WGS) entry which is preliminary data.</text>
</comment>
<dbReference type="Pfam" id="PF13559">
    <property type="entry name" value="DUF4129"/>
    <property type="match status" value="1"/>
</dbReference>
<dbReference type="EMBL" id="JAPYYP010000022">
    <property type="protein sequence ID" value="MDA5109868.1"/>
    <property type="molecule type" value="Genomic_DNA"/>
</dbReference>
<evidence type="ECO:0000313" key="4">
    <source>
        <dbReference type="Proteomes" id="UP001151071"/>
    </source>
</evidence>
<feature type="transmembrane region" description="Helical" evidence="1">
    <location>
        <begin position="37"/>
        <end position="55"/>
    </location>
</feature>
<protein>
    <submittedName>
        <fullName evidence="3">DUF4129 domain-containing protein</fullName>
    </submittedName>
</protein>
<feature type="transmembrane region" description="Helical" evidence="1">
    <location>
        <begin position="198"/>
        <end position="219"/>
    </location>
</feature>
<dbReference type="AlphaFoldDB" id="A0A9X3TUA7"/>
<dbReference type="RefSeq" id="WP_271140531.1">
    <property type="nucleotide sequence ID" value="NZ_JAPYYP010000022.1"/>
</dbReference>
<feature type="transmembrane region" description="Helical" evidence="1">
    <location>
        <begin position="12"/>
        <end position="30"/>
    </location>
</feature>
<gene>
    <name evidence="3" type="ORF">O3V59_15990</name>
</gene>
<keyword evidence="4" id="KW-1185">Reference proteome</keyword>
<evidence type="ECO:0000313" key="3">
    <source>
        <dbReference type="EMBL" id="MDA5109868.1"/>
    </source>
</evidence>
<feature type="transmembrane region" description="Helical" evidence="1">
    <location>
        <begin position="145"/>
        <end position="162"/>
    </location>
</feature>
<organism evidence="3 4">
    <name type="scientific">Brevibacillus thermoruber</name>
    <dbReference type="NCBI Taxonomy" id="33942"/>
    <lineage>
        <taxon>Bacteria</taxon>
        <taxon>Bacillati</taxon>
        <taxon>Bacillota</taxon>
        <taxon>Bacilli</taxon>
        <taxon>Bacillales</taxon>
        <taxon>Paenibacillaceae</taxon>
        <taxon>Brevibacillus</taxon>
    </lineage>
</organism>
<feature type="transmembrane region" description="Helical" evidence="1">
    <location>
        <begin position="288"/>
        <end position="306"/>
    </location>
</feature>
<evidence type="ECO:0000256" key="1">
    <source>
        <dbReference type="SAM" id="Phobius"/>
    </source>
</evidence>